<feature type="transmembrane region" description="Helical" evidence="1">
    <location>
        <begin position="461"/>
        <end position="483"/>
    </location>
</feature>
<reference evidence="3" key="1">
    <citation type="submission" date="2010-10" db="EMBL/GenBank/DDBJ databases">
        <title>The complete genome of Halanaerobium praevalens DSM 2228.</title>
        <authorList>
            <consortium name="US DOE Joint Genome Institute (JGI-PGF)"/>
            <person name="Lucas S."/>
            <person name="Copeland A."/>
            <person name="Lapidus A."/>
            <person name="Glavina del Rio T."/>
            <person name="Dalin E."/>
            <person name="Tice H."/>
            <person name="Bruce D."/>
            <person name="Goodwin L."/>
            <person name="Pitluck S."/>
            <person name="Kyrpides N."/>
            <person name="Mavromatis K."/>
            <person name="Ivanova N."/>
            <person name="Ovchinnikova G."/>
            <person name="Chertkov O."/>
            <person name="Detter J.C."/>
            <person name="Han C."/>
            <person name="Larimer F."/>
            <person name="Land M."/>
            <person name="Hauser L."/>
            <person name="Markowitz V."/>
            <person name="Cheng J.-F."/>
            <person name="Hugenholtz P."/>
            <person name="Woyke T."/>
            <person name="Wu D."/>
            <person name="Tindall B."/>
            <person name="Pomrenke H.G."/>
            <person name="Brambilla E."/>
            <person name="Klenk H.-P."/>
            <person name="Eisen J.A."/>
        </authorList>
    </citation>
    <scope>NUCLEOTIDE SEQUENCE [LARGE SCALE GENOMIC DNA]</scope>
    <source>
        <strain evidence="3">ATCC 33744 / DSM 2228 / GSL</strain>
    </source>
</reference>
<dbReference type="PATRIC" id="fig|572479.3.peg.1406"/>
<keyword evidence="1" id="KW-0472">Membrane</keyword>
<name>E3DN98_HALPG</name>
<keyword evidence="1" id="KW-1133">Transmembrane helix</keyword>
<evidence type="ECO:0000313" key="3">
    <source>
        <dbReference type="Proteomes" id="UP000006866"/>
    </source>
</evidence>
<evidence type="ECO:0000256" key="1">
    <source>
        <dbReference type="SAM" id="Phobius"/>
    </source>
</evidence>
<dbReference type="KEGG" id="hpk:Hprae_1387"/>
<organism evidence="2 3">
    <name type="scientific">Halanaerobium praevalens (strain ATCC 33744 / DSM 2228 / GSL)</name>
    <dbReference type="NCBI Taxonomy" id="572479"/>
    <lineage>
        <taxon>Bacteria</taxon>
        <taxon>Bacillati</taxon>
        <taxon>Bacillota</taxon>
        <taxon>Clostridia</taxon>
        <taxon>Halanaerobiales</taxon>
        <taxon>Halanaerobiaceae</taxon>
        <taxon>Halanaerobium</taxon>
    </lineage>
</organism>
<dbReference type="Proteomes" id="UP000006866">
    <property type="component" value="Chromosome"/>
</dbReference>
<dbReference type="AlphaFoldDB" id="E3DN98"/>
<gene>
    <name evidence="2" type="ordered locus">Hprae_1387</name>
</gene>
<sequence>MKNILKKVNDFIDENLKKENDIPEKVKEGLTYYHNEEDPEKNLVSTPPDDEEISMKSIWIYEAYTPNYIENLINGIKSNKIDVFYNKSNQKDLINIIRNSRQGSSTRWINIGLLVPFNNDQPHTCSMELPDGISKIYLKIHQYIPSITVLSYQFVLDDNEETRLQKSISENYKTYIKKRNKTYQYVTPINQKKKKVKDIKREIHNKCFNWIKINFPGMFSEINYDLPTCDFITLTKEEPFNDKKFDYGNYLNILDLDVNSNSWVCNELPGLYLKLLPDKNNINSNIMLTGNVKNLFSSIENIRFYGGKNKFGLTNYLRYIDHTLIIWVFYTLLNTYKYHLSKLRDEIAKVNFLDSSIAIEKIKNIKKDFIKLESNIPYFIKEFERYKKIDTIPFEDDIFEFIPNWDHQKNNEDNLFKDIFNLIIDNLALLENQYINVKKSLYSNSNLISAIISDKLSKRNMWIQISMMSMTAIMLILTAIMLYESLQNVG</sequence>
<dbReference type="OrthoDB" id="9784823at2"/>
<proteinExistence type="predicted"/>
<accession>E3DN98</accession>
<evidence type="ECO:0000313" key="2">
    <source>
        <dbReference type="EMBL" id="ADO77517.1"/>
    </source>
</evidence>
<dbReference type="RefSeq" id="WP_014553540.1">
    <property type="nucleotide sequence ID" value="NC_017455.1"/>
</dbReference>
<dbReference type="HOGENOM" id="CLU_556392_0_0_9"/>
<keyword evidence="3" id="KW-1185">Reference proteome</keyword>
<dbReference type="EMBL" id="CP002175">
    <property type="protein sequence ID" value="ADO77517.1"/>
    <property type="molecule type" value="Genomic_DNA"/>
</dbReference>
<reference evidence="2 3" key="2">
    <citation type="journal article" date="2011" name="Stand. Genomic Sci.">
        <title>Complete genome sequence of the extremely halophilic Halanaerobium praevalens type strain (GSL).</title>
        <authorList>
            <person name="Ivanova N."/>
            <person name="Sikorski J."/>
            <person name="Chertkov O."/>
            <person name="Nolan M."/>
            <person name="Lucas S."/>
            <person name="Hammon N."/>
            <person name="Deshpande S."/>
            <person name="Cheng J.F."/>
            <person name="Tapia R."/>
            <person name="Han C."/>
            <person name="Goodwin L."/>
            <person name="Pitluck S."/>
            <person name="Huntemann M."/>
            <person name="Liolios K."/>
            <person name="Pagani I."/>
            <person name="Mavromatis K."/>
            <person name="Ovchinikova G."/>
            <person name="Pati A."/>
            <person name="Chen A."/>
            <person name="Palaniappan K."/>
            <person name="Land M."/>
            <person name="Hauser L."/>
            <person name="Brambilla E.M."/>
            <person name="Kannan K.P."/>
            <person name="Rohde M."/>
            <person name="Tindall B.J."/>
            <person name="Goker M."/>
            <person name="Detter J.C."/>
            <person name="Woyke T."/>
            <person name="Bristow J."/>
            <person name="Eisen J.A."/>
            <person name="Markowitz V."/>
            <person name="Hugenholtz P."/>
            <person name="Kyrpides N.C."/>
            <person name="Klenk H.P."/>
            <person name="Lapidus A."/>
        </authorList>
    </citation>
    <scope>NUCLEOTIDE SEQUENCE [LARGE SCALE GENOMIC DNA]</scope>
    <source>
        <strain evidence="3">ATCC 33744 / DSM 2228 / GSL</strain>
    </source>
</reference>
<protein>
    <submittedName>
        <fullName evidence="2">Uncharacterized protein</fullName>
    </submittedName>
</protein>
<keyword evidence="1" id="KW-0812">Transmembrane</keyword>